<comment type="caution">
    <text evidence="3">The sequence shown here is derived from an EMBL/GenBank/DDBJ whole genome shotgun (WGS) entry which is preliminary data.</text>
</comment>
<dbReference type="PANTHER" id="PTHR30143:SF0">
    <property type="entry name" value="2-KETO-4-PENTENOATE HYDRATASE"/>
    <property type="match status" value="1"/>
</dbReference>
<dbReference type="InterPro" id="IPR036663">
    <property type="entry name" value="Fumarylacetoacetase_C_sf"/>
</dbReference>
<dbReference type="InterPro" id="IPR050772">
    <property type="entry name" value="Hydratase-Decarb/MhpD_sf"/>
</dbReference>
<dbReference type="InterPro" id="IPR011234">
    <property type="entry name" value="Fumarylacetoacetase-like_C"/>
</dbReference>
<protein>
    <submittedName>
        <fullName evidence="3">2-keto-4-pentenoate hydratase</fullName>
    </submittedName>
</protein>
<dbReference type="Gene3D" id="3.90.850.10">
    <property type="entry name" value="Fumarylacetoacetase-like, C-terminal domain"/>
    <property type="match status" value="1"/>
</dbReference>
<dbReference type="OrthoDB" id="9792137at2"/>
<name>A0A4R6RLL6_9HYPH</name>
<feature type="domain" description="Fumarylacetoacetase-like C-terminal" evidence="2">
    <location>
        <begin position="101"/>
        <end position="257"/>
    </location>
</feature>
<evidence type="ECO:0000313" key="3">
    <source>
        <dbReference type="EMBL" id="TDP87430.1"/>
    </source>
</evidence>
<evidence type="ECO:0000259" key="2">
    <source>
        <dbReference type="Pfam" id="PF01557"/>
    </source>
</evidence>
<accession>A0A4R6RLL6</accession>
<evidence type="ECO:0000313" key="4">
    <source>
        <dbReference type="Proteomes" id="UP000294547"/>
    </source>
</evidence>
<dbReference type="GO" id="GO:0005737">
    <property type="term" value="C:cytoplasm"/>
    <property type="evidence" value="ECO:0007669"/>
    <property type="project" value="TreeGrafter"/>
</dbReference>
<evidence type="ECO:0000256" key="1">
    <source>
        <dbReference type="ARBA" id="ARBA00023239"/>
    </source>
</evidence>
<dbReference type="RefSeq" id="WP_126535446.1">
    <property type="nucleotide sequence ID" value="NZ_BSPM01000008.1"/>
</dbReference>
<keyword evidence="4" id="KW-1185">Reference proteome</keyword>
<keyword evidence="1" id="KW-0456">Lyase</keyword>
<gene>
    <name evidence="3" type="ORF">EDD54_1325</name>
</gene>
<dbReference type="GO" id="GO:0008684">
    <property type="term" value="F:2-oxopent-4-enoate hydratase activity"/>
    <property type="evidence" value="ECO:0007669"/>
    <property type="project" value="TreeGrafter"/>
</dbReference>
<dbReference type="SUPFAM" id="SSF56529">
    <property type="entry name" value="FAH"/>
    <property type="match status" value="1"/>
</dbReference>
<dbReference type="EMBL" id="SNXY01000006">
    <property type="protein sequence ID" value="TDP87430.1"/>
    <property type="molecule type" value="Genomic_DNA"/>
</dbReference>
<reference evidence="3 4" key="1">
    <citation type="submission" date="2019-03" db="EMBL/GenBank/DDBJ databases">
        <title>Genomic Encyclopedia of Type Strains, Phase IV (KMG-IV): sequencing the most valuable type-strain genomes for metagenomic binning, comparative biology and taxonomic classification.</title>
        <authorList>
            <person name="Goeker M."/>
        </authorList>
    </citation>
    <scope>NUCLEOTIDE SEQUENCE [LARGE SCALE GENOMIC DNA]</scope>
    <source>
        <strain evidence="3 4">DSM 102969</strain>
    </source>
</reference>
<sequence>MKLDDASAAADFLYDLWSRQARCDAIPEPVRPASRADGYAIQARLEGRSAGPRIGWKIAATSLAGQRHIAVDGPLAGRLFAGRAFPSGAELAFGDNLMAVAEPEFCFRVGRTLEPRAEPYTVDEVMAAVAALHLAIEVPDSRYRDFTKVGAAQLIADDACAHEFVLGPEAPALWRDVDLSAHRVFGTVNGRPPREGIGANVLGDPRLALTWLANELSGLGIPLAAGEVVTTGTCMVPLEVGPGDAVTADFGVFGTVSVSFR</sequence>
<dbReference type="Pfam" id="PF01557">
    <property type="entry name" value="FAA_hydrolase"/>
    <property type="match status" value="1"/>
</dbReference>
<dbReference type="Proteomes" id="UP000294547">
    <property type="component" value="Unassembled WGS sequence"/>
</dbReference>
<organism evidence="3 4">
    <name type="scientific">Oharaeibacter diazotrophicus</name>
    <dbReference type="NCBI Taxonomy" id="1920512"/>
    <lineage>
        <taxon>Bacteria</taxon>
        <taxon>Pseudomonadati</taxon>
        <taxon>Pseudomonadota</taxon>
        <taxon>Alphaproteobacteria</taxon>
        <taxon>Hyphomicrobiales</taxon>
        <taxon>Pleomorphomonadaceae</taxon>
        <taxon>Oharaeibacter</taxon>
    </lineage>
</organism>
<dbReference type="PANTHER" id="PTHR30143">
    <property type="entry name" value="ACID HYDRATASE"/>
    <property type="match status" value="1"/>
</dbReference>
<dbReference type="AlphaFoldDB" id="A0A4R6RLL6"/>
<proteinExistence type="predicted"/>